<keyword evidence="3" id="KW-1185">Reference proteome</keyword>
<organism evidence="2 3">
    <name type="scientific">Actinoallomurus vinaceus</name>
    <dbReference type="NCBI Taxonomy" id="1080074"/>
    <lineage>
        <taxon>Bacteria</taxon>
        <taxon>Bacillati</taxon>
        <taxon>Actinomycetota</taxon>
        <taxon>Actinomycetes</taxon>
        <taxon>Streptosporangiales</taxon>
        <taxon>Thermomonosporaceae</taxon>
        <taxon>Actinoallomurus</taxon>
    </lineage>
</organism>
<sequence length="300" mass="32557">MDPVDFLTAHGGVAHRRTMLAAGVSKSALTRALADGRILRAHQKVYCLGTAGGVGVTRLAVLATGGVISHDAAAALHGIEMAHRPDSHVTVGRNRARVAHPGCFVHRSDLGPSEVMRVDGLPVTAPLRTVLDCARTLEPAEVVVIADSAVRQELVSFADLRHAAHEVRGRGAGRLRRVVDCCDPGSGSVLESALRMLLIEHGLKPPRTQYEMRAASGRHLATVDFAWPDLRVIVEADGFAYHRGRKAYLRDRTLGNACTLAGWRLLRFSWEDVFQHPAYVLRSTQRVLHLAAEATRPPGR</sequence>
<reference evidence="3" key="1">
    <citation type="journal article" date="2019" name="Int. J. Syst. Evol. Microbiol.">
        <title>The Global Catalogue of Microorganisms (GCM) 10K type strain sequencing project: providing services to taxonomists for standard genome sequencing and annotation.</title>
        <authorList>
            <consortium name="The Broad Institute Genomics Platform"/>
            <consortium name="The Broad Institute Genome Sequencing Center for Infectious Disease"/>
            <person name="Wu L."/>
            <person name="Ma J."/>
        </authorList>
    </citation>
    <scope>NUCLEOTIDE SEQUENCE [LARGE SCALE GENOMIC DNA]</scope>
    <source>
        <strain evidence="3">JCM 17939</strain>
    </source>
</reference>
<proteinExistence type="predicted"/>
<gene>
    <name evidence="2" type="ORF">GCM10023196_031610</name>
</gene>
<evidence type="ECO:0000313" key="2">
    <source>
        <dbReference type="EMBL" id="GAA4625844.1"/>
    </source>
</evidence>
<name>A0ABP8UBI1_9ACTN</name>
<dbReference type="Proteomes" id="UP001501442">
    <property type="component" value="Unassembled WGS sequence"/>
</dbReference>
<protein>
    <submittedName>
        <fullName evidence="2">Type IV toxin-antitoxin system AbiEi family antitoxin domain-containing protein</fullName>
    </submittedName>
</protein>
<accession>A0ABP8UBI1</accession>
<dbReference type="EMBL" id="BAABHK010000004">
    <property type="protein sequence ID" value="GAA4625844.1"/>
    <property type="molecule type" value="Genomic_DNA"/>
</dbReference>
<evidence type="ECO:0000259" key="1">
    <source>
        <dbReference type="Pfam" id="PF04480"/>
    </source>
</evidence>
<dbReference type="Gene3D" id="3.40.960.10">
    <property type="entry name" value="VSR Endonuclease"/>
    <property type="match status" value="1"/>
</dbReference>
<dbReference type="Pfam" id="PF04480">
    <property type="entry name" value="DUF559"/>
    <property type="match status" value="1"/>
</dbReference>
<dbReference type="InterPro" id="IPR011335">
    <property type="entry name" value="Restrct_endonuc-II-like"/>
</dbReference>
<feature type="domain" description="DUF559" evidence="1">
    <location>
        <begin position="222"/>
        <end position="288"/>
    </location>
</feature>
<comment type="caution">
    <text evidence="2">The sequence shown here is derived from an EMBL/GenBank/DDBJ whole genome shotgun (WGS) entry which is preliminary data.</text>
</comment>
<dbReference type="SUPFAM" id="SSF52980">
    <property type="entry name" value="Restriction endonuclease-like"/>
    <property type="match status" value="1"/>
</dbReference>
<evidence type="ECO:0000313" key="3">
    <source>
        <dbReference type="Proteomes" id="UP001501442"/>
    </source>
</evidence>
<dbReference type="InterPro" id="IPR007569">
    <property type="entry name" value="DUF559"/>
</dbReference>